<sequence>MALRYPLKQLAIQSVELPIYLHPLEPRSQRLVFVSSPDVSCWRNHESNKNIRKNRFSSLKGRRYLLHTIGGCRGTRPVNELLPLEAVRSQRMGWKKVLPSIPLLAAKVPCRSPSMPCIFDSYPEGQPFKEKW</sequence>
<dbReference type="Proteomes" id="UP000002035">
    <property type="component" value="Unassembled WGS sequence"/>
</dbReference>
<gene>
    <name evidence="1" type="ORF">MCYG_02904</name>
</gene>
<evidence type="ECO:0000313" key="2">
    <source>
        <dbReference type="Proteomes" id="UP000002035"/>
    </source>
</evidence>
<accession>C5FK63</accession>
<evidence type="ECO:0000313" key="1">
    <source>
        <dbReference type="EMBL" id="EEQ30085.1"/>
    </source>
</evidence>
<dbReference type="RefSeq" id="XP_002847398.1">
    <property type="nucleotide sequence ID" value="XM_002847352.1"/>
</dbReference>
<name>C5FK63_ARTOC</name>
<dbReference type="HOGENOM" id="CLU_1916579_0_0_1"/>
<dbReference type="EMBL" id="DS995703">
    <property type="protein sequence ID" value="EEQ30085.1"/>
    <property type="molecule type" value="Genomic_DNA"/>
</dbReference>
<dbReference type="GeneID" id="9224844"/>
<reference evidence="2" key="1">
    <citation type="journal article" date="2012" name="MBio">
        <title>Comparative genome analysis of Trichophyton rubrum and related dermatophytes reveals candidate genes involved in infection.</title>
        <authorList>
            <person name="Martinez D.A."/>
            <person name="Oliver B.G."/>
            <person name="Graeser Y."/>
            <person name="Goldberg J.M."/>
            <person name="Li W."/>
            <person name="Martinez-Rossi N.M."/>
            <person name="Monod M."/>
            <person name="Shelest E."/>
            <person name="Barton R.C."/>
            <person name="Birch E."/>
            <person name="Brakhage A.A."/>
            <person name="Chen Z."/>
            <person name="Gurr S.J."/>
            <person name="Heiman D."/>
            <person name="Heitman J."/>
            <person name="Kosti I."/>
            <person name="Rossi A."/>
            <person name="Saif S."/>
            <person name="Samalova M."/>
            <person name="Saunders C.W."/>
            <person name="Shea T."/>
            <person name="Summerbell R.C."/>
            <person name="Xu J."/>
            <person name="Young S."/>
            <person name="Zeng Q."/>
            <person name="Birren B.W."/>
            <person name="Cuomo C.A."/>
            <person name="White T.C."/>
        </authorList>
    </citation>
    <scope>NUCLEOTIDE SEQUENCE [LARGE SCALE GENOMIC DNA]</scope>
    <source>
        <strain evidence="2">ATCC MYA-4605 / CBS 113480</strain>
    </source>
</reference>
<dbReference type="AlphaFoldDB" id="C5FK63"/>
<proteinExistence type="predicted"/>
<protein>
    <submittedName>
        <fullName evidence="1">Uncharacterized protein</fullName>
    </submittedName>
</protein>
<dbReference type="VEuPathDB" id="FungiDB:MCYG_02904"/>
<organism evidence="1 2">
    <name type="scientific">Arthroderma otae (strain ATCC MYA-4605 / CBS 113480)</name>
    <name type="common">Microsporum canis</name>
    <dbReference type="NCBI Taxonomy" id="554155"/>
    <lineage>
        <taxon>Eukaryota</taxon>
        <taxon>Fungi</taxon>
        <taxon>Dikarya</taxon>
        <taxon>Ascomycota</taxon>
        <taxon>Pezizomycotina</taxon>
        <taxon>Eurotiomycetes</taxon>
        <taxon>Eurotiomycetidae</taxon>
        <taxon>Onygenales</taxon>
        <taxon>Arthrodermataceae</taxon>
        <taxon>Microsporum</taxon>
    </lineage>
</organism>
<keyword evidence="2" id="KW-1185">Reference proteome</keyword>